<feature type="domain" description="DH" evidence="5">
    <location>
        <begin position="922"/>
        <end position="1114"/>
    </location>
</feature>
<dbReference type="InterPro" id="IPR035899">
    <property type="entry name" value="DBL_dom_sf"/>
</dbReference>
<dbReference type="InterPro" id="IPR052233">
    <property type="entry name" value="Rho-type_GEFs"/>
</dbReference>
<feature type="compositionally biased region" description="Low complexity" evidence="3">
    <location>
        <begin position="24"/>
        <end position="36"/>
    </location>
</feature>
<keyword evidence="2" id="KW-0344">Guanine-nucleotide releasing factor</keyword>
<dbReference type="InterPro" id="IPR001849">
    <property type="entry name" value="PH_domain"/>
</dbReference>
<dbReference type="CDD" id="cd00160">
    <property type="entry name" value="RhoGEF"/>
    <property type="match status" value="1"/>
</dbReference>
<feature type="region of interest" description="Disordered" evidence="3">
    <location>
        <begin position="1"/>
        <end position="377"/>
    </location>
</feature>
<dbReference type="SUPFAM" id="SSF48065">
    <property type="entry name" value="DBL homology domain (DH-domain)"/>
    <property type="match status" value="1"/>
</dbReference>
<dbReference type="InterPro" id="IPR001180">
    <property type="entry name" value="CNH_dom"/>
</dbReference>
<evidence type="ECO:0000259" key="6">
    <source>
        <dbReference type="PROSITE" id="PS50219"/>
    </source>
</evidence>
<evidence type="ECO:0008006" key="9">
    <source>
        <dbReference type="Google" id="ProtNLM"/>
    </source>
</evidence>
<dbReference type="Pfam" id="PF23582">
    <property type="entry name" value="WHD_RGF3"/>
    <property type="match status" value="1"/>
</dbReference>
<feature type="compositionally biased region" description="Pro residues" evidence="3">
    <location>
        <begin position="12"/>
        <end position="23"/>
    </location>
</feature>
<proteinExistence type="predicted"/>
<evidence type="ECO:0000256" key="1">
    <source>
        <dbReference type="ARBA" id="ARBA00022553"/>
    </source>
</evidence>
<dbReference type="Proteomes" id="UP001324427">
    <property type="component" value="Unassembled WGS sequence"/>
</dbReference>
<feature type="domain" description="CNH" evidence="6">
    <location>
        <begin position="1392"/>
        <end position="1700"/>
    </location>
</feature>
<feature type="region of interest" description="Disordered" evidence="3">
    <location>
        <begin position="392"/>
        <end position="575"/>
    </location>
</feature>
<dbReference type="InterPro" id="IPR041675">
    <property type="entry name" value="PH_5"/>
</dbReference>
<dbReference type="InterPro" id="IPR011993">
    <property type="entry name" value="PH-like_dom_sf"/>
</dbReference>
<accession>A0AAV9JIF0</accession>
<dbReference type="PANTHER" id="PTHR46572">
    <property type="entry name" value="RHO1 GDP-GTP EXCHANGE PROTEIN 1-RELATED"/>
    <property type="match status" value="1"/>
</dbReference>
<feature type="compositionally biased region" description="Low complexity" evidence="3">
    <location>
        <begin position="233"/>
        <end position="246"/>
    </location>
</feature>
<dbReference type="Pfam" id="PF00621">
    <property type="entry name" value="RhoGEF"/>
    <property type="match status" value="1"/>
</dbReference>
<dbReference type="PANTHER" id="PTHR46572:SF1">
    <property type="entry name" value="RHO1 GUANINE NUCLEOTIDE EXCHANGE FACTOR TUS1"/>
    <property type="match status" value="1"/>
</dbReference>
<feature type="compositionally biased region" description="Low complexity" evidence="3">
    <location>
        <begin position="1"/>
        <end position="11"/>
    </location>
</feature>
<feature type="compositionally biased region" description="Low complexity" evidence="3">
    <location>
        <begin position="99"/>
        <end position="155"/>
    </location>
</feature>
<feature type="domain" description="PH" evidence="4">
    <location>
        <begin position="1151"/>
        <end position="1326"/>
    </location>
</feature>
<comment type="caution">
    <text evidence="7">The sequence shown here is derived from an EMBL/GenBank/DDBJ whole genome shotgun (WGS) entry which is preliminary data.</text>
</comment>
<feature type="compositionally biased region" description="Polar residues" evidence="3">
    <location>
        <begin position="479"/>
        <end position="505"/>
    </location>
</feature>
<dbReference type="PROSITE" id="PS50003">
    <property type="entry name" value="PH_DOMAIN"/>
    <property type="match status" value="1"/>
</dbReference>
<dbReference type="SMART" id="SM00233">
    <property type="entry name" value="PH"/>
    <property type="match status" value="1"/>
</dbReference>
<dbReference type="CDD" id="cd00821">
    <property type="entry name" value="PH"/>
    <property type="match status" value="1"/>
</dbReference>
<protein>
    <recommendedName>
        <fullName evidence="9">Rho1 guanine nucleotide exchange factor 3</fullName>
    </recommendedName>
</protein>
<evidence type="ECO:0000256" key="2">
    <source>
        <dbReference type="ARBA" id="ARBA00022658"/>
    </source>
</evidence>
<evidence type="ECO:0000259" key="5">
    <source>
        <dbReference type="PROSITE" id="PS50010"/>
    </source>
</evidence>
<keyword evidence="1" id="KW-0597">Phosphoprotein</keyword>
<dbReference type="SUPFAM" id="SSF50729">
    <property type="entry name" value="PH domain-like"/>
    <property type="match status" value="1"/>
</dbReference>
<feature type="compositionally biased region" description="Polar residues" evidence="3">
    <location>
        <begin position="293"/>
        <end position="312"/>
    </location>
</feature>
<dbReference type="PROSITE" id="PS50219">
    <property type="entry name" value="CNH"/>
    <property type="match status" value="1"/>
</dbReference>
<feature type="compositionally biased region" description="Low complexity" evidence="3">
    <location>
        <begin position="52"/>
        <end position="62"/>
    </location>
</feature>
<dbReference type="GO" id="GO:0005085">
    <property type="term" value="F:guanyl-nucleotide exchange factor activity"/>
    <property type="evidence" value="ECO:0007669"/>
    <property type="project" value="UniProtKB-KW"/>
</dbReference>
<feature type="compositionally biased region" description="Gly residues" evidence="3">
    <location>
        <begin position="37"/>
        <end position="51"/>
    </location>
</feature>
<dbReference type="Gene3D" id="1.20.900.10">
    <property type="entry name" value="Dbl homology (DH) domain"/>
    <property type="match status" value="1"/>
</dbReference>
<evidence type="ECO:0000313" key="8">
    <source>
        <dbReference type="Proteomes" id="UP001324427"/>
    </source>
</evidence>
<sequence>MSYYQGGQYQQQPPPNQPPPNQPPYQDQYGQYQQTGQNGGGGGGGGGGYPGQYGQSQYPGQPTYEPHQGGGPVQQPYGGYQEGYQSPRSTSFAGGFGGQQQQYQPQTYQPQTYNPQSYAPQSPQQPIQQYNPQAYANPTQSPYPQQYNPAAYPEQLPVSTSGPLGGNPYGYSPGTHSSGTVSPQQPAYQPSPPATHQQYNPRQHVSPPPPSHQYGYPQPPPLPQRAQTHYGHQPPTASSPQPQSVPYPADNYRAHSHSVGARQAPSRQQYQVSPALPGLTDETWLPSPPQYQMGDNRQSPSPLHPSTSNVSMPSPLGSTPGPTPPAHGFVSRSNTLDRHPQARPLPGPPDPDSESDYFPRNGSHTQLSREEEEALTQEELFSQVESAVLNAGSGQLAGGHRPSISVSRAPYNAATQPTPLFAPSSPHDPRLQRNGSVVNGHLSPAAPPEPQYSDESDVEAAQGMAMLHQAEEDDARRQSGGSQLRFSGLGSQRNSRGPQQQGNASDSDDFGAVDMSSFGGGFPVHMSYGGDPSQLAVAGEGNGGETYSQPVSSQHSSMRRSHTSQSSQVSGRGDYDYRMDSIHPFPPFNPAARVDASGTGGLAEPSALGRRQSYDEGDEYALMEGQVPERFPDEPPDIFFQQASATYAPGRPLPAPPSDELSLQTGGLRGQSPYYPHAPDAYTPNAQGQWVPRSTSLISHQTTPQIIQPLRSKTDAEERRLRAQGGYSRSTMYTPSSDATPASSIVPDLPSLGAKRFVPSKLGAPDFKKCDEPWALMSMLKWLLQVVSPEQYTELKEAEVKEALVALFTNKVPTMNIADAEALSNHVVGNMFAAGTLVTTEEWVKIVPGPMSGVIYQLTGHGCYSSTLHDHLMPGRCYAHHCQRTLKKVNLQAQPVRTIESWADFYGLEKKDWENKDKKELERQNVLHEIVYSEDNYMEQLSILRTLYRDTLANTEPSIISPKRKEKFIRDAFGRVDAVKQANEDHLLPQLKYRQQEQGPYIVGFSDIFRQWIRKAKTAYLDYAAGFPGANFLVRQELDRNIEFRAFIERMSKDKRSNRLQWDTFLKAPITRLQRYTLLLNTVIKNMKEDSEERRNLQVAFDEVKAVTLECDARVAEMQRKVDLSDLQLKLVLRPGMQDAVELNLDHFGRELIHRGDLQRMGGNRFTWLDSHALLFDHYLVLAKTVAQRSEQGGRMEKYDVSRLPIPMDLLILESTNDLAVQKSSYVKGITSVTTVTGRTSSPADPTTLARAQTNQNPGFNALQHVNTGASTNSLQTVTSSGDGKDSDKIMYPFKIKHLGREVYTLFAPNEQARREWCTKIIEAKTKHAAALYAQHAEPFRLKVMADSAFVYDAFGSGAGRSVVIKGSPVDRAIKEVELRFKDTGRPGPICRARVNCATSFTTPYPASKQMVAVGTDFGVYVCEMDNPRGWTRSIQMSRVTQVAVLEEFNLFLLISDKALIAYHLDVVCPTDGRNGPAAGNDSTRKAPQKLSGSKDVGFFVAGRMKDRQLVFYKKRENLASVFKVLEPIYQKSTEKKRAGLFKRGTTEFFRDYDEFYIPAECTGVNLFHSSLAVSTARGFEVMTLDKKVPHTVPDLRAEHVQNIASHIRDQRALGMLRLSEQEFLLCYSICAVYVNKHGEVSRSVIMDFVGTAQNAALYGPYLILFDNDFVEIRNAQNGRLKQIIAGREIKCLDDGGSWSTAGAANGAAAGQQQNGGTVNGPGVPGSRTVKLVMQHPELEKTQIVVELLLNENMKE</sequence>
<evidence type="ECO:0000313" key="7">
    <source>
        <dbReference type="EMBL" id="KAK4544681.1"/>
    </source>
</evidence>
<reference evidence="7 8" key="1">
    <citation type="submission" date="2021-11" db="EMBL/GenBank/DDBJ databases">
        <title>Black yeast isolated from Biological Soil Crust.</title>
        <authorList>
            <person name="Kurbessoian T."/>
        </authorList>
    </citation>
    <scope>NUCLEOTIDE SEQUENCE [LARGE SCALE GENOMIC DNA]</scope>
    <source>
        <strain evidence="7 8">CCFEE 5522</strain>
    </source>
</reference>
<keyword evidence="8" id="KW-1185">Reference proteome</keyword>
<feature type="compositionally biased region" description="Low complexity" evidence="3">
    <location>
        <begin position="73"/>
        <end position="85"/>
    </location>
</feature>
<feature type="region of interest" description="Disordered" evidence="3">
    <location>
        <begin position="1704"/>
        <end position="1726"/>
    </location>
</feature>
<dbReference type="Pfam" id="PF15405">
    <property type="entry name" value="PH_5"/>
    <property type="match status" value="1"/>
</dbReference>
<dbReference type="SMART" id="SM00036">
    <property type="entry name" value="CNH"/>
    <property type="match status" value="1"/>
</dbReference>
<name>A0AAV9JIF0_9PEZI</name>
<dbReference type="InterPro" id="IPR057283">
    <property type="entry name" value="RGF3_WH"/>
</dbReference>
<dbReference type="PROSITE" id="PS50010">
    <property type="entry name" value="DH_2"/>
    <property type="match status" value="1"/>
</dbReference>
<gene>
    <name evidence="7" type="ORF">LTR36_003930</name>
</gene>
<evidence type="ECO:0000259" key="4">
    <source>
        <dbReference type="PROSITE" id="PS50003"/>
    </source>
</evidence>
<dbReference type="Gene3D" id="2.30.29.30">
    <property type="entry name" value="Pleckstrin-homology domain (PH domain)/Phosphotyrosine-binding domain (PTB)"/>
    <property type="match status" value="1"/>
</dbReference>
<dbReference type="EMBL" id="JAVFHQ010000023">
    <property type="protein sequence ID" value="KAK4544681.1"/>
    <property type="molecule type" value="Genomic_DNA"/>
</dbReference>
<dbReference type="SMART" id="SM00325">
    <property type="entry name" value="RhoGEF"/>
    <property type="match status" value="1"/>
</dbReference>
<feature type="compositionally biased region" description="Low complexity" evidence="3">
    <location>
        <begin position="1704"/>
        <end position="1717"/>
    </location>
</feature>
<dbReference type="Pfam" id="PF00780">
    <property type="entry name" value="CNH"/>
    <property type="match status" value="1"/>
</dbReference>
<organism evidence="7 8">
    <name type="scientific">Oleoguttula mirabilis</name>
    <dbReference type="NCBI Taxonomy" id="1507867"/>
    <lineage>
        <taxon>Eukaryota</taxon>
        <taxon>Fungi</taxon>
        <taxon>Dikarya</taxon>
        <taxon>Ascomycota</taxon>
        <taxon>Pezizomycotina</taxon>
        <taxon>Dothideomycetes</taxon>
        <taxon>Dothideomycetidae</taxon>
        <taxon>Mycosphaerellales</taxon>
        <taxon>Teratosphaeriaceae</taxon>
        <taxon>Oleoguttula</taxon>
    </lineage>
</organism>
<dbReference type="InterPro" id="IPR000219">
    <property type="entry name" value="DH_dom"/>
</dbReference>
<feature type="compositionally biased region" description="Pro residues" evidence="3">
    <location>
        <begin position="206"/>
        <end position="223"/>
    </location>
</feature>
<evidence type="ECO:0000256" key="3">
    <source>
        <dbReference type="SAM" id="MobiDB-lite"/>
    </source>
</evidence>